<dbReference type="Pfam" id="PF00072">
    <property type="entry name" value="Response_reg"/>
    <property type="match status" value="1"/>
</dbReference>
<keyword evidence="1" id="KW-0597">Phosphoprotein</keyword>
<accession>A0AAJ4XEH2</accession>
<dbReference type="InterPro" id="IPR007492">
    <property type="entry name" value="LytTR_DNA-bd_dom"/>
</dbReference>
<evidence type="ECO:0000313" key="4">
    <source>
        <dbReference type="Proteomes" id="UP000215355"/>
    </source>
</evidence>
<dbReference type="InterPro" id="IPR001789">
    <property type="entry name" value="Sig_transdc_resp-reg_receiver"/>
</dbReference>
<protein>
    <submittedName>
        <fullName evidence="3">Two-component response-regulatory protein YehT</fullName>
    </submittedName>
</protein>
<organism evidence="3 4">
    <name type="scientific">Sphingobacterium mizutaii</name>
    <dbReference type="NCBI Taxonomy" id="1010"/>
    <lineage>
        <taxon>Bacteria</taxon>
        <taxon>Pseudomonadati</taxon>
        <taxon>Bacteroidota</taxon>
        <taxon>Sphingobacteriia</taxon>
        <taxon>Sphingobacteriales</taxon>
        <taxon>Sphingobacteriaceae</taxon>
        <taxon>Sphingobacterium</taxon>
    </lineage>
</organism>
<gene>
    <name evidence="3" type="ORF">SAMEA4412673_03800</name>
</gene>
<evidence type="ECO:0000256" key="1">
    <source>
        <dbReference type="PROSITE-ProRule" id="PRU00169"/>
    </source>
</evidence>
<reference evidence="3 4" key="1">
    <citation type="submission" date="2017-06" db="EMBL/GenBank/DDBJ databases">
        <authorList>
            <consortium name="Pathogen Informatics"/>
        </authorList>
    </citation>
    <scope>NUCLEOTIDE SEQUENCE [LARGE SCALE GENOMIC DNA]</scope>
    <source>
        <strain evidence="3 4">NCTC12149</strain>
    </source>
</reference>
<name>A0AAJ4XEH2_9SPHI</name>
<dbReference type="SUPFAM" id="SSF52172">
    <property type="entry name" value="CheY-like"/>
    <property type="match status" value="1"/>
</dbReference>
<dbReference type="RefSeq" id="WP_093099441.1">
    <property type="nucleotide sequence ID" value="NZ_FNGK01000004.1"/>
</dbReference>
<dbReference type="Gene3D" id="2.40.50.1020">
    <property type="entry name" value="LytTr DNA-binding domain"/>
    <property type="match status" value="1"/>
</dbReference>
<proteinExistence type="predicted"/>
<evidence type="ECO:0000313" key="3">
    <source>
        <dbReference type="EMBL" id="SNV62461.1"/>
    </source>
</evidence>
<dbReference type="Pfam" id="PF04397">
    <property type="entry name" value="LytTR"/>
    <property type="match status" value="1"/>
</dbReference>
<dbReference type="Gene3D" id="3.40.50.2300">
    <property type="match status" value="1"/>
</dbReference>
<dbReference type="PROSITE" id="PS50110">
    <property type="entry name" value="RESPONSE_REGULATORY"/>
    <property type="match status" value="1"/>
</dbReference>
<dbReference type="EMBL" id="LT906468">
    <property type="protein sequence ID" value="SNV62461.1"/>
    <property type="molecule type" value="Genomic_DNA"/>
</dbReference>
<dbReference type="GO" id="GO:0003677">
    <property type="term" value="F:DNA binding"/>
    <property type="evidence" value="ECO:0007669"/>
    <property type="project" value="InterPro"/>
</dbReference>
<dbReference type="SMART" id="SM00448">
    <property type="entry name" value="REC"/>
    <property type="match status" value="1"/>
</dbReference>
<feature type="domain" description="Response regulatory" evidence="2">
    <location>
        <begin position="5"/>
        <end position="118"/>
    </location>
</feature>
<feature type="modified residue" description="4-aspartylphosphate" evidence="1">
    <location>
        <position position="56"/>
    </location>
</feature>
<dbReference type="GO" id="GO:0000160">
    <property type="term" value="P:phosphorelay signal transduction system"/>
    <property type="evidence" value="ECO:0007669"/>
    <property type="project" value="InterPro"/>
</dbReference>
<dbReference type="InterPro" id="IPR011006">
    <property type="entry name" value="CheY-like_superfamily"/>
</dbReference>
<evidence type="ECO:0000259" key="2">
    <source>
        <dbReference type="PROSITE" id="PS50110"/>
    </source>
</evidence>
<sequence>MRKYHAIIIDDQQSSIDLLLEYFDRTELVQVDAHFTDPIRALAHVRENVVDLAIIDIDLGSRMDGFDWISAAPKRGIRFIVYTGFRHFEDQGYLMNAVDVLLKPVSYPRFAIALDRLDSRIRLDEGTGRDLDSLEHWYDFLHIKKDGKYIGRIVWFKDILYLQASGKLVLIHQATDTEVLICNSTLAHVYSRLPRKWFKQCARGVVINTKFFHSYTGRKVRMVNHGKLLPVGNLAKYAEFRAFLEFNQV</sequence>
<dbReference type="KEGG" id="smiz:4412673_03800"/>
<dbReference type="SMART" id="SM00850">
    <property type="entry name" value="LytTR"/>
    <property type="match status" value="1"/>
</dbReference>
<dbReference type="AlphaFoldDB" id="A0AAJ4XEH2"/>
<dbReference type="Proteomes" id="UP000215355">
    <property type="component" value="Chromosome 1"/>
</dbReference>